<feature type="region of interest" description="Disordered" evidence="1">
    <location>
        <begin position="311"/>
        <end position="340"/>
    </location>
</feature>
<gene>
    <name evidence="2" type="ORF">Anapl_01508</name>
</gene>
<dbReference type="Proteomes" id="UP000296049">
    <property type="component" value="Unassembled WGS sequence"/>
</dbReference>
<name>R0LRC9_ANAPL</name>
<accession>R0LRC9</accession>
<feature type="compositionally biased region" description="Polar residues" evidence="1">
    <location>
        <begin position="57"/>
        <end position="80"/>
    </location>
</feature>
<feature type="compositionally biased region" description="Basic and acidic residues" evidence="1">
    <location>
        <begin position="329"/>
        <end position="339"/>
    </location>
</feature>
<reference evidence="3" key="1">
    <citation type="journal article" date="2013" name="Nat. Genet.">
        <title>The duck genome and transcriptome provide insight into an avian influenza virus reservoir species.</title>
        <authorList>
            <person name="Huang Y."/>
            <person name="Li Y."/>
            <person name="Burt D.W."/>
            <person name="Chen H."/>
            <person name="Zhang Y."/>
            <person name="Qian W."/>
            <person name="Kim H."/>
            <person name="Gan S."/>
            <person name="Zhao Y."/>
            <person name="Li J."/>
            <person name="Yi K."/>
            <person name="Feng H."/>
            <person name="Zhu P."/>
            <person name="Li B."/>
            <person name="Liu Q."/>
            <person name="Fairley S."/>
            <person name="Magor K.E."/>
            <person name="Du Z."/>
            <person name="Hu X."/>
            <person name="Goodman L."/>
            <person name="Tafer H."/>
            <person name="Vignal A."/>
            <person name="Lee T."/>
            <person name="Kim K.W."/>
            <person name="Sheng Z."/>
            <person name="An Y."/>
            <person name="Searle S."/>
            <person name="Herrero J."/>
            <person name="Groenen M.A."/>
            <person name="Crooijmans R.P."/>
            <person name="Faraut T."/>
            <person name="Cai Q."/>
            <person name="Webster R.G."/>
            <person name="Aldridge J.R."/>
            <person name="Warren W.C."/>
            <person name="Bartschat S."/>
            <person name="Kehr S."/>
            <person name="Marz M."/>
            <person name="Stadler P.F."/>
            <person name="Smith J."/>
            <person name="Kraus R.H."/>
            <person name="Zhao Y."/>
            <person name="Ren L."/>
            <person name="Fei J."/>
            <person name="Morisson M."/>
            <person name="Kaiser P."/>
            <person name="Griffin D.K."/>
            <person name="Rao M."/>
            <person name="Pitel F."/>
            <person name="Wang J."/>
            <person name="Li N."/>
        </authorList>
    </citation>
    <scope>NUCLEOTIDE SEQUENCE [LARGE SCALE GENOMIC DNA]</scope>
</reference>
<keyword evidence="3" id="KW-1185">Reference proteome</keyword>
<sequence length="556" mass="60772">MILPAKTFFLEILSGFQDIGLNKAVLSQDSTFLCWDIDRTFSLREDQAHYQDRRSQPESSARTSDCPSARSGTAGESSDVISRDGLSQKRRKAFTAVGKAGVSDPGAKPPPCPGSPRALAGHALHPWPLLLNTAGCPDVRDGALGEVPVQMTPTACVYHLPCRTVKSLDSSKSPMGAQTLVILYTFVTGYELLRAGLALLQQLRDVLVSTLQGRTPIRCVNEALLCESAAEDDYSAGCAWGCWHLTVRCSLLNSWLRYWCFRLTAVMAAATCLIGHIYLASKSLSALKALGNCWSCTVLCTSPSRLLAVDKEKKTTTESNPLQAPSERVPSKAETEDKFVSQQQTEELEQDFVLQTATQLNFMRGKPEKSHTCEHGQAMLPKSSFLVSDGWANQPKPLAFKSAGLAVGCPQAGEPEQSPRAFLVTQSSPRDSLAGVCLLVVLRHKNLLCLMVTEHAACFQSDQHRKKKPPACHISVVPCAVSLKTCENSMCKQLAGLNCLPMAFGLLKVRDHPEVLSRDGVKQLYFEMEMLNVWPTDEKVKERSTGGNHHLLLPAF</sequence>
<dbReference type="AlphaFoldDB" id="R0LRC9"/>
<evidence type="ECO:0000313" key="2">
    <source>
        <dbReference type="EMBL" id="EOB08279.1"/>
    </source>
</evidence>
<protein>
    <submittedName>
        <fullName evidence="2">Uncharacterized protein</fullName>
    </submittedName>
</protein>
<proteinExistence type="predicted"/>
<evidence type="ECO:0000313" key="3">
    <source>
        <dbReference type="Proteomes" id="UP000296049"/>
    </source>
</evidence>
<organism evidence="2 3">
    <name type="scientific">Anas platyrhynchos</name>
    <name type="common">Mallard</name>
    <name type="synonym">Anas boschas</name>
    <dbReference type="NCBI Taxonomy" id="8839"/>
    <lineage>
        <taxon>Eukaryota</taxon>
        <taxon>Metazoa</taxon>
        <taxon>Chordata</taxon>
        <taxon>Craniata</taxon>
        <taxon>Vertebrata</taxon>
        <taxon>Euteleostomi</taxon>
        <taxon>Archelosauria</taxon>
        <taxon>Archosauria</taxon>
        <taxon>Dinosauria</taxon>
        <taxon>Saurischia</taxon>
        <taxon>Theropoda</taxon>
        <taxon>Coelurosauria</taxon>
        <taxon>Aves</taxon>
        <taxon>Neognathae</taxon>
        <taxon>Galloanserae</taxon>
        <taxon>Anseriformes</taxon>
        <taxon>Anatidae</taxon>
        <taxon>Anatinae</taxon>
        <taxon>Anas</taxon>
    </lineage>
</organism>
<feature type="region of interest" description="Disordered" evidence="1">
    <location>
        <begin position="48"/>
        <end position="117"/>
    </location>
</feature>
<dbReference type="EMBL" id="KB742459">
    <property type="protein sequence ID" value="EOB08279.1"/>
    <property type="molecule type" value="Genomic_DNA"/>
</dbReference>
<evidence type="ECO:0000256" key="1">
    <source>
        <dbReference type="SAM" id="MobiDB-lite"/>
    </source>
</evidence>